<dbReference type="AlphaFoldDB" id="A0AAD6U0M5"/>
<dbReference type="Pfam" id="PF12697">
    <property type="entry name" value="Abhydrolase_6"/>
    <property type="match status" value="1"/>
</dbReference>
<feature type="domain" description="AB hydrolase-1" evidence="1">
    <location>
        <begin position="38"/>
        <end position="212"/>
    </location>
</feature>
<protein>
    <recommendedName>
        <fullName evidence="1">AB hydrolase-1 domain-containing protein</fullName>
    </recommendedName>
</protein>
<dbReference type="Proteomes" id="UP001222325">
    <property type="component" value="Unassembled WGS sequence"/>
</dbReference>
<dbReference type="SUPFAM" id="SSF53474">
    <property type="entry name" value="alpha/beta-Hydrolases"/>
    <property type="match status" value="1"/>
</dbReference>
<comment type="caution">
    <text evidence="2">The sequence shown here is derived from an EMBL/GenBank/DDBJ whole genome shotgun (WGS) entry which is preliminary data.</text>
</comment>
<dbReference type="Gene3D" id="3.40.50.1820">
    <property type="entry name" value="alpha/beta hydrolase"/>
    <property type="match status" value="1"/>
</dbReference>
<accession>A0AAD6U0M5</accession>
<name>A0AAD6U0M5_9AGAR</name>
<evidence type="ECO:0000259" key="1">
    <source>
        <dbReference type="Pfam" id="PF12697"/>
    </source>
</evidence>
<proteinExistence type="predicted"/>
<evidence type="ECO:0000313" key="3">
    <source>
        <dbReference type="Proteomes" id="UP001222325"/>
    </source>
</evidence>
<organism evidence="2 3">
    <name type="scientific">Mycena belliarum</name>
    <dbReference type="NCBI Taxonomy" id="1033014"/>
    <lineage>
        <taxon>Eukaryota</taxon>
        <taxon>Fungi</taxon>
        <taxon>Dikarya</taxon>
        <taxon>Basidiomycota</taxon>
        <taxon>Agaricomycotina</taxon>
        <taxon>Agaricomycetes</taxon>
        <taxon>Agaricomycetidae</taxon>
        <taxon>Agaricales</taxon>
        <taxon>Marasmiineae</taxon>
        <taxon>Mycenaceae</taxon>
        <taxon>Mycena</taxon>
    </lineage>
</organism>
<keyword evidence="3" id="KW-1185">Reference proteome</keyword>
<dbReference type="InterPro" id="IPR029058">
    <property type="entry name" value="AB_hydrolase_fold"/>
</dbReference>
<dbReference type="EMBL" id="JARJCN010000043">
    <property type="protein sequence ID" value="KAJ7082887.1"/>
    <property type="molecule type" value="Genomic_DNA"/>
</dbReference>
<reference evidence="2" key="1">
    <citation type="submission" date="2023-03" db="EMBL/GenBank/DDBJ databases">
        <title>Massive genome expansion in bonnet fungi (Mycena s.s.) driven by repeated elements and novel gene families across ecological guilds.</title>
        <authorList>
            <consortium name="Lawrence Berkeley National Laboratory"/>
            <person name="Harder C.B."/>
            <person name="Miyauchi S."/>
            <person name="Viragh M."/>
            <person name="Kuo A."/>
            <person name="Thoen E."/>
            <person name="Andreopoulos B."/>
            <person name="Lu D."/>
            <person name="Skrede I."/>
            <person name="Drula E."/>
            <person name="Henrissat B."/>
            <person name="Morin E."/>
            <person name="Kohler A."/>
            <person name="Barry K."/>
            <person name="LaButti K."/>
            <person name="Morin E."/>
            <person name="Salamov A."/>
            <person name="Lipzen A."/>
            <person name="Mereny Z."/>
            <person name="Hegedus B."/>
            <person name="Baldrian P."/>
            <person name="Stursova M."/>
            <person name="Weitz H."/>
            <person name="Taylor A."/>
            <person name="Grigoriev I.V."/>
            <person name="Nagy L.G."/>
            <person name="Martin F."/>
            <person name="Kauserud H."/>
        </authorList>
    </citation>
    <scope>NUCLEOTIDE SEQUENCE</scope>
    <source>
        <strain evidence="2">CBHHK173m</strain>
    </source>
</reference>
<gene>
    <name evidence="2" type="ORF">B0H15DRAFT_952271</name>
</gene>
<dbReference type="InterPro" id="IPR000073">
    <property type="entry name" value="AB_hydrolase_1"/>
</dbReference>
<evidence type="ECO:0000313" key="2">
    <source>
        <dbReference type="EMBL" id="KAJ7082887.1"/>
    </source>
</evidence>
<sequence length="281" mass="31483">MVIRSFILSPAPPPGRKALKMEVKRYTSGSSLPEGVTLLMLHGLGQHKEQWEPVVERLYAPQSHCTVSPPIREIWSLEWQSHGQSAVLNEEALKDDPLSALMDQWAHGIAEFIKSDFVKGHRLVGVGYSSGAIALMVSTMYFEKCPYLGCILVEPTIADKDTWQSNLETVIQPGFDLVNKAVTRRRNAWANRDEAQTFFAGRSPWKTIRGWWSYSKDKDDNDCVTRKCPTIHEATAPQVNDKAPWAAADHITKLCGTVPIHAILAELVDSHATSSSRQHRR</sequence>